<dbReference type="InterPro" id="IPR050922">
    <property type="entry name" value="LytR/CpsA/Psr_CW_biosynth"/>
</dbReference>
<feature type="transmembrane region" description="Helical" evidence="3">
    <location>
        <begin position="70"/>
        <end position="94"/>
    </location>
</feature>
<feature type="compositionally biased region" description="Low complexity" evidence="2">
    <location>
        <begin position="430"/>
        <end position="454"/>
    </location>
</feature>
<evidence type="ECO:0000259" key="4">
    <source>
        <dbReference type="Pfam" id="PF03816"/>
    </source>
</evidence>
<dbReference type="PANTHER" id="PTHR33392:SF6">
    <property type="entry name" value="POLYISOPRENYL-TEICHOIC ACID--PEPTIDOGLYCAN TEICHOIC ACID TRANSFERASE TAGU"/>
    <property type="match status" value="1"/>
</dbReference>
<dbReference type="InterPro" id="IPR004474">
    <property type="entry name" value="LytR_CpsA_psr"/>
</dbReference>
<feature type="transmembrane region" description="Helical" evidence="3">
    <location>
        <begin position="6"/>
        <end position="26"/>
    </location>
</feature>
<feature type="domain" description="Cell envelope-related transcriptional attenuator" evidence="4">
    <location>
        <begin position="178"/>
        <end position="352"/>
    </location>
</feature>
<dbReference type="AlphaFoldDB" id="A0A841D7Z5"/>
<feature type="compositionally biased region" description="Gly residues" evidence="2">
    <location>
        <begin position="458"/>
        <end position="467"/>
    </location>
</feature>
<comment type="similarity">
    <text evidence="1">Belongs to the LytR/CpsA/Psr (LCP) family.</text>
</comment>
<dbReference type="Gene3D" id="3.40.630.190">
    <property type="entry name" value="LCP protein"/>
    <property type="match status" value="1"/>
</dbReference>
<dbReference type="Pfam" id="PF03816">
    <property type="entry name" value="LytR_cpsA_psr"/>
    <property type="match status" value="1"/>
</dbReference>
<evidence type="ECO:0000256" key="2">
    <source>
        <dbReference type="SAM" id="MobiDB-lite"/>
    </source>
</evidence>
<dbReference type="NCBIfam" id="TIGR00350">
    <property type="entry name" value="lytR_cpsA_psr"/>
    <property type="match status" value="1"/>
</dbReference>
<keyword evidence="3" id="KW-0472">Membrane</keyword>
<keyword evidence="3" id="KW-1133">Transmembrane helix</keyword>
<organism evidence="5 6">
    <name type="scientific">Planomonospora venezuelensis</name>
    <dbReference type="NCBI Taxonomy" id="1999"/>
    <lineage>
        <taxon>Bacteria</taxon>
        <taxon>Bacillati</taxon>
        <taxon>Actinomycetota</taxon>
        <taxon>Actinomycetes</taxon>
        <taxon>Streptosporangiales</taxon>
        <taxon>Streptosporangiaceae</taxon>
        <taxon>Planomonospora</taxon>
    </lineage>
</organism>
<dbReference type="PANTHER" id="PTHR33392">
    <property type="entry name" value="POLYISOPRENYL-TEICHOIC ACID--PEPTIDOGLYCAN TEICHOIC ACID TRANSFERASE TAGU"/>
    <property type="match status" value="1"/>
</dbReference>
<accession>A0A841D7Z5</accession>
<evidence type="ECO:0000256" key="3">
    <source>
        <dbReference type="SAM" id="Phobius"/>
    </source>
</evidence>
<reference evidence="5 6" key="1">
    <citation type="submission" date="2020-08" db="EMBL/GenBank/DDBJ databases">
        <title>Genomic Encyclopedia of Type Strains, Phase III (KMG-III): the genomes of soil and plant-associated and newly described type strains.</title>
        <authorList>
            <person name="Whitman W."/>
        </authorList>
    </citation>
    <scope>NUCLEOTIDE SEQUENCE [LARGE SCALE GENOMIC DNA]</scope>
    <source>
        <strain evidence="5 6">CECT 3303</strain>
    </source>
</reference>
<name>A0A841D7Z5_PLAVE</name>
<evidence type="ECO:0000313" key="5">
    <source>
        <dbReference type="EMBL" id="MBB5966752.1"/>
    </source>
</evidence>
<comment type="caution">
    <text evidence="5">The sequence shown here is derived from an EMBL/GenBank/DDBJ whole genome shotgun (WGS) entry which is preliminary data.</text>
</comment>
<feature type="region of interest" description="Disordered" evidence="2">
    <location>
        <begin position="426"/>
        <end position="486"/>
    </location>
</feature>
<evidence type="ECO:0000256" key="1">
    <source>
        <dbReference type="ARBA" id="ARBA00006068"/>
    </source>
</evidence>
<gene>
    <name evidence="5" type="ORF">FHS22_006048</name>
</gene>
<dbReference type="RefSeq" id="WP_184947114.1">
    <property type="nucleotide sequence ID" value="NZ_BAAAWZ010000001.1"/>
</dbReference>
<dbReference type="Proteomes" id="UP000562352">
    <property type="component" value="Unassembled WGS sequence"/>
</dbReference>
<keyword evidence="6" id="KW-1185">Reference proteome</keyword>
<sequence>MAGNGGRPGVGSGLALTFGSAVLWGLAHLRTGRHRTGALLMATYLTLVTVSAAALLTARSFLLSLAVQPGWLAVFGAGALLFALATVAVVIRSYQLVRPRPLAGAAHYLSAAAVGLLCVLVVAPMAYAARLAYVSQGLVASIFGLSPTPVPADPWKGRERINVLLVGGDAHPSRAGVRTDSMTVASVDTRTGRTVLLGLPRNLQRVPMPVGPARDRFPYGFGGEPPLTPAILNEVWQYAEDHPEVVPGVADGERGPALLKKTVGGVLGLDVSHYAMVDMQGFARIVDALGGVRVTVRAPIVYGRRDEGLIPAGTRTLSGEEALWYGRSRTYTSDYVRMSRQKCLMNALVKQADPVTVVRSFERLASATANAVSTDIPREMLPALVALAGKVRTARIESLQFVPPLIDTSDPDYDLIKKKVTAAVEERSAARPATAARRSPAPTAAPGTPAAAPAPGAPAGGGSGAGTPPGVSALPQEAVSLDDTCG</sequence>
<proteinExistence type="inferred from homology"/>
<keyword evidence="3" id="KW-0812">Transmembrane</keyword>
<evidence type="ECO:0000313" key="6">
    <source>
        <dbReference type="Proteomes" id="UP000562352"/>
    </source>
</evidence>
<feature type="transmembrane region" description="Helical" evidence="3">
    <location>
        <begin position="106"/>
        <end position="127"/>
    </location>
</feature>
<feature type="transmembrane region" description="Helical" evidence="3">
    <location>
        <begin position="38"/>
        <end position="58"/>
    </location>
</feature>
<protein>
    <submittedName>
        <fullName evidence="5">LCP family protein required for cell wall assembly</fullName>
    </submittedName>
</protein>
<dbReference type="EMBL" id="JACHJJ010000026">
    <property type="protein sequence ID" value="MBB5966752.1"/>
    <property type="molecule type" value="Genomic_DNA"/>
</dbReference>